<dbReference type="AlphaFoldDB" id="A0A1V9ZV06"/>
<dbReference type="STRING" id="74557.A0A1V9ZV06"/>
<sequence length="96" mass="11365">NEVRSIGDGKCIIRSIIITDPARPYETMNEYMKTLYSHQYALACAANKSYLKGTLAWEQYLERHMLTYGIACCRHYFDFYHKILDHVKKCPDLYVY</sequence>
<keyword evidence="2" id="KW-1185">Reference proteome</keyword>
<proteinExistence type="predicted"/>
<gene>
    <name evidence="1" type="ORF">THRCLA_21589</name>
</gene>
<protein>
    <submittedName>
        <fullName evidence="1">Uncharacterized protein</fullName>
    </submittedName>
</protein>
<dbReference type="OrthoDB" id="10405520at2759"/>
<accession>A0A1V9ZV06</accession>
<evidence type="ECO:0000313" key="1">
    <source>
        <dbReference type="EMBL" id="OQS01856.1"/>
    </source>
</evidence>
<comment type="caution">
    <text evidence="1">The sequence shown here is derived from an EMBL/GenBank/DDBJ whole genome shotgun (WGS) entry which is preliminary data.</text>
</comment>
<dbReference type="Proteomes" id="UP000243217">
    <property type="component" value="Unassembled WGS sequence"/>
</dbReference>
<evidence type="ECO:0000313" key="2">
    <source>
        <dbReference type="Proteomes" id="UP000243217"/>
    </source>
</evidence>
<feature type="non-terminal residue" evidence="1">
    <location>
        <position position="1"/>
    </location>
</feature>
<name>A0A1V9ZV06_9STRA</name>
<organism evidence="1 2">
    <name type="scientific">Thraustotheca clavata</name>
    <dbReference type="NCBI Taxonomy" id="74557"/>
    <lineage>
        <taxon>Eukaryota</taxon>
        <taxon>Sar</taxon>
        <taxon>Stramenopiles</taxon>
        <taxon>Oomycota</taxon>
        <taxon>Saprolegniomycetes</taxon>
        <taxon>Saprolegniales</taxon>
        <taxon>Achlyaceae</taxon>
        <taxon>Thraustotheca</taxon>
    </lineage>
</organism>
<dbReference type="EMBL" id="JNBS01001379">
    <property type="protein sequence ID" value="OQS01856.1"/>
    <property type="molecule type" value="Genomic_DNA"/>
</dbReference>
<reference evidence="1 2" key="1">
    <citation type="journal article" date="2014" name="Genome Biol. Evol.">
        <title>The secreted proteins of Achlya hypogyna and Thraustotheca clavata identify the ancestral oomycete secretome and reveal gene acquisitions by horizontal gene transfer.</title>
        <authorList>
            <person name="Misner I."/>
            <person name="Blouin N."/>
            <person name="Leonard G."/>
            <person name="Richards T.A."/>
            <person name="Lane C.E."/>
        </authorList>
    </citation>
    <scope>NUCLEOTIDE SEQUENCE [LARGE SCALE GENOMIC DNA]</scope>
    <source>
        <strain evidence="1 2">ATCC 34112</strain>
    </source>
</reference>